<evidence type="ECO:0000313" key="3">
    <source>
        <dbReference type="Proteomes" id="UP001596083"/>
    </source>
</evidence>
<evidence type="ECO:0008006" key="4">
    <source>
        <dbReference type="Google" id="ProtNLM"/>
    </source>
</evidence>
<proteinExistence type="predicted"/>
<dbReference type="RefSeq" id="WP_390319314.1">
    <property type="nucleotide sequence ID" value="NZ_JBHSPB010000016.1"/>
</dbReference>
<protein>
    <recommendedName>
        <fullName evidence="4">Helix-turn-helix domain-containing protein</fullName>
    </recommendedName>
</protein>
<dbReference type="Proteomes" id="UP001596083">
    <property type="component" value="Unassembled WGS sequence"/>
</dbReference>
<gene>
    <name evidence="2" type="ORF">ACFP1Z_23975</name>
</gene>
<dbReference type="EMBL" id="JBHSPB010000016">
    <property type="protein sequence ID" value="MFC5723232.1"/>
    <property type="molecule type" value="Genomic_DNA"/>
</dbReference>
<organism evidence="2 3">
    <name type="scientific">Streptomyces gamaensis</name>
    <dbReference type="NCBI Taxonomy" id="1763542"/>
    <lineage>
        <taxon>Bacteria</taxon>
        <taxon>Bacillati</taxon>
        <taxon>Actinomycetota</taxon>
        <taxon>Actinomycetes</taxon>
        <taxon>Kitasatosporales</taxon>
        <taxon>Streptomycetaceae</taxon>
        <taxon>Streptomyces</taxon>
    </lineage>
</organism>
<feature type="region of interest" description="Disordered" evidence="1">
    <location>
        <begin position="116"/>
        <end position="202"/>
    </location>
</feature>
<comment type="caution">
    <text evidence="2">The sequence shown here is derived from an EMBL/GenBank/DDBJ whole genome shotgun (WGS) entry which is preliminary data.</text>
</comment>
<evidence type="ECO:0000256" key="1">
    <source>
        <dbReference type="SAM" id="MobiDB-lite"/>
    </source>
</evidence>
<keyword evidence="3" id="KW-1185">Reference proteome</keyword>
<evidence type="ECO:0000313" key="2">
    <source>
        <dbReference type="EMBL" id="MFC5723232.1"/>
    </source>
</evidence>
<accession>A0ABW0Z5X1</accession>
<name>A0ABW0Z5X1_9ACTN</name>
<feature type="compositionally biased region" description="Basic and acidic residues" evidence="1">
    <location>
        <begin position="142"/>
        <end position="152"/>
    </location>
</feature>
<sequence length="367" mass="39187">MLRHVIAPTGFFTQIPNEIIRNTRIGSDAFRLLSYQLSLPDGANLSLSESARRVGIKSEAFKRAKKELKAEGFVHEWRSQGARGRWSTQQLVSNVPLSGEEAKAVRAGCGAPKRVVAKGSSQVAPSGGSPAVGRPTGRSVGRHPENTGEKKQNPPSQPSREEEPPAVPDAHAELSPDPAPAPSSSRDEPIGIPALPNPELHPLHPRAVQALDHLSRTERRFRLSRRDIQALAPFVAEWLLRGASLGELREALTSGLPEAIHCPAALVRDRLTRKMPPLPRLGADEPARAPRQLQTCAGGCGRVFRPVGEEVCCGDCRQEAARRASGYGQDRPGSAVDSGLRGPAAVRAALRGCRNGNGPGQGAVFTG</sequence>
<reference evidence="3" key="1">
    <citation type="journal article" date="2019" name="Int. J. Syst. Evol. Microbiol.">
        <title>The Global Catalogue of Microorganisms (GCM) 10K type strain sequencing project: providing services to taxonomists for standard genome sequencing and annotation.</title>
        <authorList>
            <consortium name="The Broad Institute Genomics Platform"/>
            <consortium name="The Broad Institute Genome Sequencing Center for Infectious Disease"/>
            <person name="Wu L."/>
            <person name="Ma J."/>
        </authorList>
    </citation>
    <scope>NUCLEOTIDE SEQUENCE [LARGE SCALE GENOMIC DNA]</scope>
    <source>
        <strain evidence="3">CGMCC 4.7304</strain>
    </source>
</reference>